<name>A0A839ADB4_9HYPH</name>
<evidence type="ECO:0000313" key="2">
    <source>
        <dbReference type="EMBL" id="MBA5777136.1"/>
    </source>
</evidence>
<accession>A0A839ADB4</accession>
<dbReference type="Gene3D" id="3.10.620.30">
    <property type="match status" value="1"/>
</dbReference>
<feature type="chain" id="PRO_5032910295" evidence="1">
    <location>
        <begin position="25"/>
        <end position="200"/>
    </location>
</feature>
<keyword evidence="1" id="KW-0732">Signal</keyword>
<organism evidence="2 3">
    <name type="scientific">Stappia albiluteola</name>
    <dbReference type="NCBI Taxonomy" id="2758565"/>
    <lineage>
        <taxon>Bacteria</taxon>
        <taxon>Pseudomonadati</taxon>
        <taxon>Pseudomonadota</taxon>
        <taxon>Alphaproteobacteria</taxon>
        <taxon>Hyphomicrobiales</taxon>
        <taxon>Stappiaceae</taxon>
        <taxon>Stappia</taxon>
    </lineage>
</organism>
<dbReference type="InterPro" id="IPR010319">
    <property type="entry name" value="Transglutaminase-like_Cys_pept"/>
</dbReference>
<comment type="caution">
    <text evidence="2">The sequence shown here is derived from an EMBL/GenBank/DDBJ whole genome shotgun (WGS) entry which is preliminary data.</text>
</comment>
<dbReference type="AlphaFoldDB" id="A0A839ADB4"/>
<gene>
    <name evidence="2" type="ORF">H2509_08360</name>
</gene>
<evidence type="ECO:0000256" key="1">
    <source>
        <dbReference type="SAM" id="SignalP"/>
    </source>
</evidence>
<keyword evidence="3" id="KW-1185">Reference proteome</keyword>
<dbReference type="PANTHER" id="PTHR39327:SF1">
    <property type="entry name" value="BLR5470 PROTEIN"/>
    <property type="match status" value="1"/>
</dbReference>
<reference evidence="2 3" key="1">
    <citation type="submission" date="2020-07" db="EMBL/GenBank/DDBJ databases">
        <title>Stappia sp., F7233, whole genome shotgun sequencing project.</title>
        <authorList>
            <person name="Jiang S."/>
            <person name="Liu Z.W."/>
            <person name="Du Z.J."/>
        </authorList>
    </citation>
    <scope>NUCLEOTIDE SEQUENCE [LARGE SCALE GENOMIC DNA]</scope>
    <source>
        <strain evidence="2 3">F7233</strain>
    </source>
</reference>
<sequence length="200" mass="21794">MRLIRAVSSAILAIFIAGATPSFAASPIGLEPSVPRAYNGARKAAPMAFLEFCIRYASHCAPTRGRAGEVTRSGAVKANAGRFGELQAINRSVNQAIRPVSDATQYGVKDRWRVGVARGDCEDYVLEKRRRLIARGWPSSAVLIALGRARGQQHAVLIARTSEGDYVLDNLTGEVLPIRRAHISISQVQSPDNPRIWRSF</sequence>
<dbReference type="RefSeq" id="WP_182164242.1">
    <property type="nucleotide sequence ID" value="NZ_JACFXV010000048.1"/>
</dbReference>
<dbReference type="Pfam" id="PF06035">
    <property type="entry name" value="Peptidase_C93"/>
    <property type="match status" value="1"/>
</dbReference>
<dbReference type="EMBL" id="JACFXV010000048">
    <property type="protein sequence ID" value="MBA5777136.1"/>
    <property type="molecule type" value="Genomic_DNA"/>
</dbReference>
<feature type="signal peptide" evidence="1">
    <location>
        <begin position="1"/>
        <end position="24"/>
    </location>
</feature>
<dbReference type="Proteomes" id="UP000541109">
    <property type="component" value="Unassembled WGS sequence"/>
</dbReference>
<evidence type="ECO:0000313" key="3">
    <source>
        <dbReference type="Proteomes" id="UP000541109"/>
    </source>
</evidence>
<protein>
    <submittedName>
        <fullName evidence="2">Transglutaminase-like cysteine peptidase</fullName>
    </submittedName>
</protein>
<dbReference type="PANTHER" id="PTHR39327">
    <property type="match status" value="1"/>
</dbReference>
<proteinExistence type="predicted"/>